<proteinExistence type="predicted"/>
<feature type="non-terminal residue" evidence="1">
    <location>
        <position position="531"/>
    </location>
</feature>
<gene>
    <name evidence="1" type="ORF">MSPICULIGERA_LOCUS10385</name>
</gene>
<comment type="caution">
    <text evidence="1">The sequence shown here is derived from an EMBL/GenBank/DDBJ whole genome shotgun (WGS) entry which is preliminary data.</text>
</comment>
<name>A0AA36CMV1_9BILA</name>
<evidence type="ECO:0000313" key="2">
    <source>
        <dbReference type="Proteomes" id="UP001177023"/>
    </source>
</evidence>
<accession>A0AA36CMV1</accession>
<reference evidence="1" key="1">
    <citation type="submission" date="2023-06" db="EMBL/GenBank/DDBJ databases">
        <authorList>
            <person name="Delattre M."/>
        </authorList>
    </citation>
    <scope>NUCLEOTIDE SEQUENCE</scope>
    <source>
        <strain evidence="1">AF72</strain>
    </source>
</reference>
<protein>
    <submittedName>
        <fullName evidence="1">Uncharacterized protein</fullName>
    </submittedName>
</protein>
<organism evidence="1 2">
    <name type="scientific">Mesorhabditis spiculigera</name>
    <dbReference type="NCBI Taxonomy" id="96644"/>
    <lineage>
        <taxon>Eukaryota</taxon>
        <taxon>Metazoa</taxon>
        <taxon>Ecdysozoa</taxon>
        <taxon>Nematoda</taxon>
        <taxon>Chromadorea</taxon>
        <taxon>Rhabditida</taxon>
        <taxon>Rhabditina</taxon>
        <taxon>Rhabditomorpha</taxon>
        <taxon>Rhabditoidea</taxon>
        <taxon>Rhabditidae</taxon>
        <taxon>Mesorhabditinae</taxon>
        <taxon>Mesorhabditis</taxon>
    </lineage>
</organism>
<dbReference type="AlphaFoldDB" id="A0AA36CMV1"/>
<sequence length="531" mass="61531">MHGSELFMHMMPHGKSIRAELIHPPGCRFLEVPKSRTNRMAVIRLFLSNSTVTALFNPALCLGIEFWSSLNMKVTRIEHPDCVSSFFELAQFVDQLKITQFVDDSFENKMNAWPRDGIAFLNTRLIRSMEWVHLLVEDHDLQHLHRISAKEMIITVLIDSLEVRPDVGWIDRTYEGMVLILRASDGQALIAHFEAPDDYFYLIRSEYNFRRGRCLGSYQRNALALARISKLMALSTSLEGKNPAVADDAKKKLREECIDFNEYNRGVSERDLLIDSIWRSKGQRRSPWGCFRGAMVRDMPYPVDRKLAPAYKFTKVGNFASLMSIRASDLCIGFFDEDVSHSLPIYTYLRRRIDRWLKGKGEINMIQLFFCLDLVSPVLSWIADNLSPELGWIDRTYSAMPLILRASDGQALLAYWDDAEKCIYLIRCEYNFRRGQCLGSYEKNEKSIRKIADLMRIASQLSAIRPALAEDAKEKLREECIKFNQYNKGATKMDLLTDSIWRPEGYRVSPWRPEVRDKSQYVIYPSEMSLF</sequence>
<dbReference type="EMBL" id="CATQJA010002588">
    <property type="protein sequence ID" value="CAJ0571989.1"/>
    <property type="molecule type" value="Genomic_DNA"/>
</dbReference>
<evidence type="ECO:0000313" key="1">
    <source>
        <dbReference type="EMBL" id="CAJ0571989.1"/>
    </source>
</evidence>
<keyword evidence="2" id="KW-1185">Reference proteome</keyword>
<dbReference type="Proteomes" id="UP001177023">
    <property type="component" value="Unassembled WGS sequence"/>
</dbReference>